<dbReference type="Pfam" id="PF00550">
    <property type="entry name" value="PP-binding"/>
    <property type="match status" value="1"/>
</dbReference>
<dbReference type="GO" id="GO:0003824">
    <property type="term" value="F:catalytic activity"/>
    <property type="evidence" value="ECO:0007669"/>
    <property type="project" value="InterPro"/>
</dbReference>
<dbReference type="InterPro" id="IPR000873">
    <property type="entry name" value="AMP-dep_synth/lig_dom"/>
</dbReference>
<dbReference type="FunFam" id="1.10.1200.10:FF:000005">
    <property type="entry name" value="Nonribosomal peptide synthetase 1"/>
    <property type="match status" value="1"/>
</dbReference>
<name>A0A2A5JM43_PSEO7</name>
<dbReference type="Gene3D" id="3.40.50.980">
    <property type="match status" value="2"/>
</dbReference>
<dbReference type="InterPro" id="IPR023213">
    <property type="entry name" value="CAT-like_dom_sf"/>
</dbReference>
<comment type="similarity">
    <text evidence="2">Belongs to the ATP-dependent AMP-binding enzyme family.</text>
</comment>
<dbReference type="PROSITE" id="PS50075">
    <property type="entry name" value="CARRIER"/>
    <property type="match status" value="1"/>
</dbReference>
<dbReference type="SUPFAM" id="SSF52777">
    <property type="entry name" value="CoA-dependent acyltransferases"/>
    <property type="match status" value="3"/>
</dbReference>
<dbReference type="Gene3D" id="2.30.38.10">
    <property type="entry name" value="Luciferase, Domain 3"/>
    <property type="match status" value="1"/>
</dbReference>
<dbReference type="SUPFAM" id="SSF56801">
    <property type="entry name" value="Acetyl-CoA synthetase-like"/>
    <property type="match status" value="1"/>
</dbReference>
<dbReference type="GO" id="GO:0043041">
    <property type="term" value="P:amino acid activation for nonribosomal peptide biosynthetic process"/>
    <property type="evidence" value="ECO:0007669"/>
    <property type="project" value="TreeGrafter"/>
</dbReference>
<dbReference type="FunFam" id="3.30.300.30:FF:000010">
    <property type="entry name" value="Enterobactin synthetase component F"/>
    <property type="match status" value="1"/>
</dbReference>
<comment type="caution">
    <text evidence="6">The sequence shown here is derived from an EMBL/GenBank/DDBJ whole genome shotgun (WGS) entry which is preliminary data.</text>
</comment>
<evidence type="ECO:0000256" key="4">
    <source>
        <dbReference type="ARBA" id="ARBA00022553"/>
    </source>
</evidence>
<dbReference type="CDD" id="cd05930">
    <property type="entry name" value="A_NRPS"/>
    <property type="match status" value="1"/>
</dbReference>
<dbReference type="Gene3D" id="1.10.1200.10">
    <property type="entry name" value="ACP-like"/>
    <property type="match status" value="1"/>
</dbReference>
<feature type="non-terminal residue" evidence="6">
    <location>
        <position position="1174"/>
    </location>
</feature>
<dbReference type="Proteomes" id="UP000228621">
    <property type="component" value="Unassembled WGS sequence"/>
</dbReference>
<evidence type="ECO:0000313" key="6">
    <source>
        <dbReference type="EMBL" id="PCK30321.1"/>
    </source>
</evidence>
<reference evidence="7" key="1">
    <citation type="journal article" date="2019" name="Genome Announc.">
        <title>Draft Genome Sequence of Pseudoalteromonas piscicida Strain 36Y ROTHPW, an Hypersaline Seawater Isolate from the South Coast of Sonora, Mexico.</title>
        <authorList>
            <person name="Sanchez-Diaz R."/>
            <person name="Molina-Garza Z.J."/>
            <person name="Cruz-Suarez L.E."/>
            <person name="Selvin J."/>
            <person name="Kiran G.S."/>
            <person name="Ibarra-Gamez J.C."/>
            <person name="Gomez-Gil B."/>
            <person name="Galaviz-Silva L."/>
        </authorList>
    </citation>
    <scope>NUCLEOTIDE SEQUENCE [LARGE SCALE GENOMIC DNA]</scope>
    <source>
        <strain evidence="7">36Y_RITHPW</strain>
    </source>
</reference>
<dbReference type="GO" id="GO:0031177">
    <property type="term" value="F:phosphopantetheine binding"/>
    <property type="evidence" value="ECO:0007669"/>
    <property type="project" value="TreeGrafter"/>
</dbReference>
<dbReference type="SUPFAM" id="SSF47336">
    <property type="entry name" value="ACP-like"/>
    <property type="match status" value="1"/>
</dbReference>
<dbReference type="GO" id="GO:0005737">
    <property type="term" value="C:cytoplasm"/>
    <property type="evidence" value="ECO:0007669"/>
    <property type="project" value="TreeGrafter"/>
</dbReference>
<evidence type="ECO:0000313" key="7">
    <source>
        <dbReference type="Proteomes" id="UP000228621"/>
    </source>
</evidence>
<dbReference type="Pfam" id="PF13193">
    <property type="entry name" value="AMP-binding_C"/>
    <property type="match status" value="1"/>
</dbReference>
<dbReference type="PROSITE" id="PS00455">
    <property type="entry name" value="AMP_BINDING"/>
    <property type="match status" value="1"/>
</dbReference>
<evidence type="ECO:0000256" key="3">
    <source>
        <dbReference type="ARBA" id="ARBA00022450"/>
    </source>
</evidence>
<dbReference type="Gene3D" id="3.30.559.30">
    <property type="entry name" value="Nonribosomal peptide synthetase, condensation domain"/>
    <property type="match status" value="1"/>
</dbReference>
<dbReference type="InterPro" id="IPR045851">
    <property type="entry name" value="AMP-bd_C_sf"/>
</dbReference>
<dbReference type="EMBL" id="NKHF01000089">
    <property type="protein sequence ID" value="PCK30321.1"/>
    <property type="molecule type" value="Genomic_DNA"/>
</dbReference>
<evidence type="ECO:0000256" key="2">
    <source>
        <dbReference type="ARBA" id="ARBA00006432"/>
    </source>
</evidence>
<protein>
    <recommendedName>
        <fullName evidence="5">Carrier domain-containing protein</fullName>
    </recommendedName>
</protein>
<dbReference type="Pfam" id="PF00501">
    <property type="entry name" value="AMP-binding"/>
    <property type="match status" value="1"/>
</dbReference>
<dbReference type="InterPro" id="IPR001242">
    <property type="entry name" value="Condensation_dom"/>
</dbReference>
<dbReference type="Gene3D" id="3.30.300.30">
    <property type="match status" value="1"/>
</dbReference>
<dbReference type="InterPro" id="IPR020845">
    <property type="entry name" value="AMP-binding_CS"/>
</dbReference>
<dbReference type="OrthoDB" id="6297021at2"/>
<dbReference type="InterPro" id="IPR009081">
    <property type="entry name" value="PP-bd_ACP"/>
</dbReference>
<dbReference type="NCBIfam" id="TIGR01733">
    <property type="entry name" value="AA-adenyl-dom"/>
    <property type="match status" value="1"/>
</dbReference>
<evidence type="ECO:0000259" key="5">
    <source>
        <dbReference type="PROSITE" id="PS50075"/>
    </source>
</evidence>
<proteinExistence type="inferred from homology"/>
<keyword evidence="3" id="KW-0596">Phosphopantetheine</keyword>
<dbReference type="PANTHER" id="PTHR45527">
    <property type="entry name" value="NONRIBOSOMAL PEPTIDE SYNTHETASE"/>
    <property type="match status" value="1"/>
</dbReference>
<feature type="domain" description="Carrier" evidence="5">
    <location>
        <begin position="964"/>
        <end position="1039"/>
    </location>
</feature>
<dbReference type="FunFam" id="3.40.50.980:FF:000001">
    <property type="entry name" value="Non-ribosomal peptide synthetase"/>
    <property type="match status" value="1"/>
</dbReference>
<dbReference type="Pfam" id="PF00668">
    <property type="entry name" value="Condensation"/>
    <property type="match status" value="2"/>
</dbReference>
<dbReference type="InterPro" id="IPR010071">
    <property type="entry name" value="AA_adenyl_dom"/>
</dbReference>
<evidence type="ECO:0000256" key="1">
    <source>
        <dbReference type="ARBA" id="ARBA00001957"/>
    </source>
</evidence>
<organism evidence="6 7">
    <name type="scientific">Pseudoalteromonas piscicida</name>
    <dbReference type="NCBI Taxonomy" id="43662"/>
    <lineage>
        <taxon>Bacteria</taxon>
        <taxon>Pseudomonadati</taxon>
        <taxon>Pseudomonadota</taxon>
        <taxon>Gammaproteobacteria</taxon>
        <taxon>Alteromonadales</taxon>
        <taxon>Pseudoalteromonadaceae</taxon>
        <taxon>Pseudoalteromonas</taxon>
    </lineage>
</organism>
<dbReference type="PANTHER" id="PTHR45527:SF1">
    <property type="entry name" value="FATTY ACID SYNTHASE"/>
    <property type="match status" value="1"/>
</dbReference>
<accession>A0A2A5JM43</accession>
<comment type="cofactor">
    <cofactor evidence="1">
        <name>pantetheine 4'-phosphate</name>
        <dbReference type="ChEBI" id="CHEBI:47942"/>
    </cofactor>
</comment>
<keyword evidence="7" id="KW-1185">Reference proteome</keyword>
<keyword evidence="4" id="KW-0597">Phosphoprotein</keyword>
<gene>
    <name evidence="6" type="ORF">CEX98_18640</name>
</gene>
<sequence length="1174" mass="131683">MKNVQLTSIQKGILIEGQLNGDVVNNIGGYQVFSCKIDKALYKQARELLIESIDALTLVFNKEKDSLEVSNGPIAPLEFLDFSAEADAKKHASKWVETQMSLPLTDVSHSLLEDALIKIEDEEYWYYAKAHHIIIDGWGFSVMMATFLKIYEALQKVPRSQLQLPPSPSFLSYTEKYTEYLESSSYQKSRLYWLERFDRMPDALFIPKEINFDSHSRRKTSVIEASEFQLIREYCAEKECNPVHFLLSVLYLFFYRTTSAEDMVVALPSHNRSTPVERGTVGVMVNVNPIRLDFTDSVPKSFPELLTGVAKYLRKDYRHNKFPIADLRTMMSKRNGRSVSLFDFSFNYQKLDFQLSLNGQPVETNFVTHDREQIPLVFTVCEYDKEQDAVFHLDYNLSYFSEAEGALIAKRFKRFLSSIVHSPDAEISSYPLLFDEELAQLERLNQTQASLPECSRYTELFEHCVTINKEKTAAACGVEKLTYDALNCKANKLARYLSEQGVSEGTIVGVHLPRSLDMLVALIAITKAGACYLPLDVTYPEDRLSYMVEDSGAEFILYHHDCFNTKLANITRIDLSDHALNETISNKDGSNLSKTVKCTNALAYVIYTSGSTGKPKGVAITHTNMLNLLCSMAKQPGVEASDKLLAVTPISFDIHVFELYCALIQGAQLVVATSEQASDGDALVDLIVKENITLMQATPASWKLLIAADLPKLDMFRAVIGGEALPAELVKDLNNKGIDVWNVYGPTETTVWSTGALLHDVENGVTIGRPFANTRLYVLDNNQQLVPPGVPGELYIGGLGVAHGYLNRIELTEERFIKLPFDSGKLFRTGDLVKWRLDAEGQPTQLDYLGRIDHQVKIRGFRVELGEIENCLIQQSGIIDAVLIAHADSSGSHRLVAYVINNDEIGVFDTAAIQAKLSELLPEYMVPGIILQLDEFPLTPSGKVDRKALPVPTEENRSAQQYIAPKNQTQLQLCDIWQQILEIEQVGIEDDFFVLGGHSLLAARVVSLIRKEMMLEIPLKAVFQNPTIVKLERFLANVSSSATKPALIKRSAVNPPVSYAQQRLWFIDRFEGGSNQYNMVGAFSIAGALDQTALIKSFNAIVERHEVLRTRFVDQETDVTLQVEQSGKVDFSFLDLRDLAPELQLSAVNDRIEHEAGHCFNLTADSLLRVTIIQ</sequence>
<dbReference type="InterPro" id="IPR025110">
    <property type="entry name" value="AMP-bd_C"/>
</dbReference>
<dbReference type="AlphaFoldDB" id="A0A2A5JM43"/>
<dbReference type="Gene3D" id="3.30.559.10">
    <property type="entry name" value="Chloramphenicol acetyltransferase-like domain"/>
    <property type="match status" value="2"/>
</dbReference>
<dbReference type="RefSeq" id="WP_143484359.1">
    <property type="nucleotide sequence ID" value="NZ_NKHF01000089.1"/>
</dbReference>
<dbReference type="InterPro" id="IPR036736">
    <property type="entry name" value="ACP-like_sf"/>
</dbReference>
<dbReference type="GO" id="GO:0044550">
    <property type="term" value="P:secondary metabolite biosynthetic process"/>
    <property type="evidence" value="ECO:0007669"/>
    <property type="project" value="TreeGrafter"/>
</dbReference>